<evidence type="ECO:0000313" key="1">
    <source>
        <dbReference type="EMBL" id="CCB47724.1"/>
    </source>
</evidence>
<gene>
    <name evidence="1" type="ordered locus">VIT_03s0091g00350</name>
</gene>
<keyword evidence="2" id="KW-1185">Reference proteome</keyword>
<dbReference type="PaxDb" id="29760-VIT_03s0091g00350.t01"/>
<accession>F6H682</accession>
<dbReference type="HOGENOM" id="CLU_3407151_0_0_1"/>
<reference evidence="2" key="1">
    <citation type="journal article" date="2007" name="Nature">
        <title>The grapevine genome sequence suggests ancestral hexaploidization in major angiosperm phyla.</title>
        <authorList>
            <consortium name="The French-Italian Public Consortium for Grapevine Genome Characterization."/>
            <person name="Jaillon O."/>
            <person name="Aury J.-M."/>
            <person name="Noel B."/>
            <person name="Policriti A."/>
            <person name="Clepet C."/>
            <person name="Casagrande A."/>
            <person name="Choisne N."/>
            <person name="Aubourg S."/>
            <person name="Vitulo N."/>
            <person name="Jubin C."/>
            <person name="Vezzi A."/>
            <person name="Legeai F."/>
            <person name="Hugueney P."/>
            <person name="Dasilva C."/>
            <person name="Horner D."/>
            <person name="Mica E."/>
            <person name="Jublot D."/>
            <person name="Poulain J."/>
            <person name="Bruyere C."/>
            <person name="Billault A."/>
            <person name="Segurens B."/>
            <person name="Gouyvenoux M."/>
            <person name="Ugarte E."/>
            <person name="Cattonaro F."/>
            <person name="Anthouard V."/>
            <person name="Vico V."/>
            <person name="Del Fabbro C."/>
            <person name="Alaux M."/>
            <person name="Di Gaspero G."/>
            <person name="Dumas V."/>
            <person name="Felice N."/>
            <person name="Paillard S."/>
            <person name="Juman I."/>
            <person name="Moroldo M."/>
            <person name="Scalabrin S."/>
            <person name="Canaguier A."/>
            <person name="Le Clainche I."/>
            <person name="Malacrida G."/>
            <person name="Durand E."/>
            <person name="Pesole G."/>
            <person name="Laucou V."/>
            <person name="Chatelet P."/>
            <person name="Merdinoglu D."/>
            <person name="Delledonne M."/>
            <person name="Pezzotti M."/>
            <person name="Lecharny A."/>
            <person name="Scarpelli C."/>
            <person name="Artiguenave F."/>
            <person name="Pe M.E."/>
            <person name="Valle G."/>
            <person name="Morgante M."/>
            <person name="Caboche M."/>
            <person name="Adam-Blondon A.-F."/>
            <person name="Weissenbach J."/>
            <person name="Quetier F."/>
            <person name="Wincker P."/>
        </authorList>
    </citation>
    <scope>NUCLEOTIDE SEQUENCE [LARGE SCALE GENOMIC DNA]</scope>
    <source>
        <strain evidence="2">cv. Pinot noir / PN40024</strain>
    </source>
</reference>
<name>F6H682_VITVI</name>
<dbReference type="Proteomes" id="UP000009183">
    <property type="component" value="Chromosome 3"/>
</dbReference>
<protein>
    <submittedName>
        <fullName evidence="1">Uncharacterized protein</fullName>
    </submittedName>
</protein>
<organism evidence="1 2">
    <name type="scientific">Vitis vinifera</name>
    <name type="common">Grape</name>
    <dbReference type="NCBI Taxonomy" id="29760"/>
    <lineage>
        <taxon>Eukaryota</taxon>
        <taxon>Viridiplantae</taxon>
        <taxon>Streptophyta</taxon>
        <taxon>Embryophyta</taxon>
        <taxon>Tracheophyta</taxon>
        <taxon>Spermatophyta</taxon>
        <taxon>Magnoliopsida</taxon>
        <taxon>eudicotyledons</taxon>
        <taxon>Gunneridae</taxon>
        <taxon>Pentapetalae</taxon>
        <taxon>rosids</taxon>
        <taxon>Vitales</taxon>
        <taxon>Vitaceae</taxon>
        <taxon>Viteae</taxon>
        <taxon>Vitis</taxon>
    </lineage>
</organism>
<dbReference type="InParanoid" id="F6H682"/>
<proteinExistence type="predicted"/>
<dbReference type="EMBL" id="FN595242">
    <property type="protein sequence ID" value="CCB47724.1"/>
    <property type="molecule type" value="Genomic_DNA"/>
</dbReference>
<evidence type="ECO:0000313" key="2">
    <source>
        <dbReference type="Proteomes" id="UP000009183"/>
    </source>
</evidence>
<dbReference type="AlphaFoldDB" id="F6H682"/>
<sequence length="30" mass="3335">MAVQYLPCWIFINNKDTDDMWLGNGMSGGG</sequence>